<dbReference type="Proteomes" id="UP001054889">
    <property type="component" value="Unassembled WGS sequence"/>
</dbReference>
<dbReference type="AlphaFoldDB" id="A0AAV5DUK0"/>
<comment type="caution">
    <text evidence="2">The sequence shown here is derived from an EMBL/GenBank/DDBJ whole genome shotgun (WGS) entry which is preliminary data.</text>
</comment>
<reference evidence="2" key="1">
    <citation type="journal article" date="2018" name="DNA Res.">
        <title>Multiple hybrid de novo genome assembly of finger millet, an orphan allotetraploid crop.</title>
        <authorList>
            <person name="Hatakeyama M."/>
            <person name="Aluri S."/>
            <person name="Balachadran M.T."/>
            <person name="Sivarajan S.R."/>
            <person name="Patrignani A."/>
            <person name="Gruter S."/>
            <person name="Poveda L."/>
            <person name="Shimizu-Inatsugi R."/>
            <person name="Baeten J."/>
            <person name="Francoijs K.J."/>
            <person name="Nataraja K.N."/>
            <person name="Reddy Y.A.N."/>
            <person name="Phadnis S."/>
            <person name="Ravikumar R.L."/>
            <person name="Schlapbach R."/>
            <person name="Sreeman S.M."/>
            <person name="Shimizu K.K."/>
        </authorList>
    </citation>
    <scope>NUCLEOTIDE SEQUENCE</scope>
</reference>
<feature type="transmembrane region" description="Helical" evidence="1">
    <location>
        <begin position="21"/>
        <end position="43"/>
    </location>
</feature>
<protein>
    <submittedName>
        <fullName evidence="2">Uncharacterized protein</fullName>
    </submittedName>
</protein>
<evidence type="ECO:0000313" key="3">
    <source>
        <dbReference type="Proteomes" id="UP001054889"/>
    </source>
</evidence>
<organism evidence="2 3">
    <name type="scientific">Eleusine coracana subsp. coracana</name>
    <dbReference type="NCBI Taxonomy" id="191504"/>
    <lineage>
        <taxon>Eukaryota</taxon>
        <taxon>Viridiplantae</taxon>
        <taxon>Streptophyta</taxon>
        <taxon>Embryophyta</taxon>
        <taxon>Tracheophyta</taxon>
        <taxon>Spermatophyta</taxon>
        <taxon>Magnoliopsida</taxon>
        <taxon>Liliopsida</taxon>
        <taxon>Poales</taxon>
        <taxon>Poaceae</taxon>
        <taxon>PACMAD clade</taxon>
        <taxon>Chloridoideae</taxon>
        <taxon>Cynodonteae</taxon>
        <taxon>Eleusininae</taxon>
        <taxon>Eleusine</taxon>
    </lineage>
</organism>
<keyword evidence="3" id="KW-1185">Reference proteome</keyword>
<evidence type="ECO:0000256" key="1">
    <source>
        <dbReference type="SAM" id="Phobius"/>
    </source>
</evidence>
<gene>
    <name evidence="2" type="primary">gb00916</name>
    <name evidence="2" type="ORF">PR202_gb00916</name>
</gene>
<proteinExistence type="predicted"/>
<accession>A0AAV5DUK0</accession>
<keyword evidence="1" id="KW-1133">Transmembrane helix</keyword>
<keyword evidence="1" id="KW-0812">Transmembrane</keyword>
<dbReference type="EMBL" id="BQKI01000071">
    <property type="protein sequence ID" value="GJN14132.1"/>
    <property type="molecule type" value="Genomic_DNA"/>
</dbReference>
<name>A0AAV5DUK0_ELECO</name>
<sequence>METTKSPPLYSPPREPSAAKVMLCPCLVLFLLALIATSIALTIHFRLYCHTPLAHLVVPSRCPHRI</sequence>
<evidence type="ECO:0000313" key="2">
    <source>
        <dbReference type="EMBL" id="GJN14132.1"/>
    </source>
</evidence>
<keyword evidence="1" id="KW-0472">Membrane</keyword>
<reference evidence="2" key="2">
    <citation type="submission" date="2021-12" db="EMBL/GenBank/DDBJ databases">
        <title>Resequencing data analysis of finger millet.</title>
        <authorList>
            <person name="Hatakeyama M."/>
            <person name="Aluri S."/>
            <person name="Balachadran M.T."/>
            <person name="Sivarajan S.R."/>
            <person name="Poveda L."/>
            <person name="Shimizu-Inatsugi R."/>
            <person name="Schlapbach R."/>
            <person name="Sreeman S.M."/>
            <person name="Shimizu K.K."/>
        </authorList>
    </citation>
    <scope>NUCLEOTIDE SEQUENCE</scope>
</reference>